<dbReference type="Proteomes" id="UP000027730">
    <property type="component" value="Unassembled WGS sequence"/>
</dbReference>
<keyword evidence="2" id="KW-1185">Reference proteome</keyword>
<dbReference type="EMBL" id="KL584708">
    <property type="protein sequence ID" value="KEQ73689.1"/>
    <property type="molecule type" value="Genomic_DNA"/>
</dbReference>
<protein>
    <submittedName>
        <fullName evidence="1">Uncharacterized protein</fullName>
    </submittedName>
</protein>
<name>A0A074WQ35_9PEZI</name>
<dbReference type="GeneID" id="25410307"/>
<evidence type="ECO:0000313" key="1">
    <source>
        <dbReference type="EMBL" id="KEQ73689.1"/>
    </source>
</evidence>
<dbReference type="HOGENOM" id="CLU_101047_2_0_1"/>
<dbReference type="AlphaFoldDB" id="A0A074WQ35"/>
<reference evidence="1 2" key="1">
    <citation type="journal article" date="2014" name="BMC Genomics">
        <title>Genome sequencing of four Aureobasidium pullulans varieties: biotechnological potential, stress tolerance, and description of new species.</title>
        <authorList>
            <person name="Gostin Ar C."/>
            <person name="Ohm R.A."/>
            <person name="Kogej T."/>
            <person name="Sonjak S."/>
            <person name="Turk M."/>
            <person name="Zajc J."/>
            <person name="Zalar P."/>
            <person name="Grube M."/>
            <person name="Sun H."/>
            <person name="Han J."/>
            <person name="Sharma A."/>
            <person name="Chiniquy J."/>
            <person name="Ngan C.Y."/>
            <person name="Lipzen A."/>
            <person name="Barry K."/>
            <person name="Grigoriev I.V."/>
            <person name="Gunde-Cimerman N."/>
        </authorList>
    </citation>
    <scope>NUCLEOTIDE SEQUENCE [LARGE SCALE GENOMIC DNA]</scope>
    <source>
        <strain evidence="1 2">CBS 147.97</strain>
    </source>
</reference>
<accession>A0A074WQ35</accession>
<gene>
    <name evidence="1" type="ORF">M436DRAFT_45276</name>
</gene>
<sequence length="136" mass="15791">MAPQLPPLARSDSKAKFFQRLGLSSQESSDNRLYEMMRNEAILGRERILSNPDSLLPQLRGGPDASTRELVRPPYSNVQICESAVHNEILRIYREAMPETKTVYDKGHDTESFNEENWIIRWMLCKLDKCENDEFD</sequence>
<organism evidence="1 2">
    <name type="scientific">Aureobasidium namibiae CBS 147.97</name>
    <dbReference type="NCBI Taxonomy" id="1043004"/>
    <lineage>
        <taxon>Eukaryota</taxon>
        <taxon>Fungi</taxon>
        <taxon>Dikarya</taxon>
        <taxon>Ascomycota</taxon>
        <taxon>Pezizomycotina</taxon>
        <taxon>Dothideomycetes</taxon>
        <taxon>Dothideomycetidae</taxon>
        <taxon>Dothideales</taxon>
        <taxon>Saccotheciaceae</taxon>
        <taxon>Aureobasidium</taxon>
    </lineage>
</organism>
<dbReference type="OrthoDB" id="4502478at2759"/>
<proteinExistence type="predicted"/>
<dbReference type="RefSeq" id="XP_013428005.1">
    <property type="nucleotide sequence ID" value="XM_013572551.1"/>
</dbReference>
<evidence type="ECO:0000313" key="2">
    <source>
        <dbReference type="Proteomes" id="UP000027730"/>
    </source>
</evidence>